<reference evidence="8 9" key="2">
    <citation type="journal article" date="2019" name="Nat. Med.">
        <title>A library of human gut bacterial isolates paired with longitudinal multiomics data enables mechanistic microbiome research.</title>
        <authorList>
            <person name="Poyet M."/>
            <person name="Groussin M."/>
            <person name="Gibbons S.M."/>
            <person name="Avila-Pacheco J."/>
            <person name="Jiang X."/>
            <person name="Kearney S.M."/>
            <person name="Perrotta A.R."/>
            <person name="Berdy B."/>
            <person name="Zhao S."/>
            <person name="Lieberman T.D."/>
            <person name="Swanson P.K."/>
            <person name="Smith M."/>
            <person name="Roesemann S."/>
            <person name="Alexander J.E."/>
            <person name="Rich S.A."/>
            <person name="Livny J."/>
            <person name="Vlamakis H."/>
            <person name="Clish C."/>
            <person name="Bullock K."/>
            <person name="Deik A."/>
            <person name="Scott J."/>
            <person name="Pierce K.A."/>
            <person name="Xavier R.J."/>
            <person name="Alm E.J."/>
        </authorList>
    </citation>
    <scope>NUCLEOTIDE SEQUENCE [LARGE SCALE GENOMIC DNA]</scope>
    <source>
        <strain evidence="4 9">BIOML-A4</strain>
        <strain evidence="5 8">BIOML-A7</strain>
    </source>
</reference>
<dbReference type="Proteomes" id="UP000053433">
    <property type="component" value="Unassembled WGS sequence"/>
</dbReference>
<dbReference type="EMBL" id="WMZU01000003">
    <property type="protein sequence ID" value="MTS26380.1"/>
    <property type="molecule type" value="Genomic_DNA"/>
</dbReference>
<dbReference type="Gene3D" id="3.40.190.10">
    <property type="entry name" value="Periplasmic binding protein-like II"/>
    <property type="match status" value="2"/>
</dbReference>
<evidence type="ECO:0000313" key="9">
    <source>
        <dbReference type="Proteomes" id="UP000472755"/>
    </source>
</evidence>
<dbReference type="EMBL" id="LMUA01000004">
    <property type="protein sequence ID" value="KUE77235.1"/>
    <property type="molecule type" value="Genomic_DNA"/>
</dbReference>
<evidence type="ECO:0000313" key="4">
    <source>
        <dbReference type="EMBL" id="MTS26380.1"/>
    </source>
</evidence>
<evidence type="ECO:0000313" key="5">
    <source>
        <dbReference type="EMBL" id="MTS50140.1"/>
    </source>
</evidence>
<feature type="signal peptide" evidence="1">
    <location>
        <begin position="1"/>
        <end position="20"/>
    </location>
</feature>
<dbReference type="InterPro" id="IPR050490">
    <property type="entry name" value="Bact_solute-bd_prot1"/>
</dbReference>
<organism evidence="2 6">
    <name type="scientific">Ruthenibacterium lactatiformans</name>
    <dbReference type="NCBI Taxonomy" id="1550024"/>
    <lineage>
        <taxon>Bacteria</taxon>
        <taxon>Bacillati</taxon>
        <taxon>Bacillota</taxon>
        <taxon>Clostridia</taxon>
        <taxon>Eubacteriales</taxon>
        <taxon>Oscillospiraceae</taxon>
        <taxon>Ruthenibacterium</taxon>
    </lineage>
</organism>
<name>A0A0W7TTX1_9FIRM</name>
<dbReference type="Pfam" id="PF01547">
    <property type="entry name" value="SBP_bac_1"/>
    <property type="match status" value="1"/>
</dbReference>
<dbReference type="EMBL" id="WMZR01000001">
    <property type="protein sequence ID" value="MTS50140.1"/>
    <property type="molecule type" value="Genomic_DNA"/>
</dbReference>
<dbReference type="Proteomes" id="UP000472755">
    <property type="component" value="Unassembled WGS sequence"/>
</dbReference>
<protein>
    <submittedName>
        <fullName evidence="3">Extracellular solute-binding protein</fullName>
    </submittedName>
</protein>
<feature type="chain" id="PRO_5038292086" evidence="1">
    <location>
        <begin position="21"/>
        <end position="453"/>
    </location>
</feature>
<dbReference type="SUPFAM" id="SSF53850">
    <property type="entry name" value="Periplasmic binding protein-like II"/>
    <property type="match status" value="1"/>
</dbReference>
<keyword evidence="1" id="KW-0732">Signal</keyword>
<evidence type="ECO:0000313" key="2">
    <source>
        <dbReference type="EMBL" id="KUE77235.1"/>
    </source>
</evidence>
<accession>A0A0W7TTX1</accession>
<dbReference type="PANTHER" id="PTHR43649:SF12">
    <property type="entry name" value="DIACETYLCHITOBIOSE BINDING PROTEIN DASA"/>
    <property type="match status" value="1"/>
</dbReference>
<dbReference type="RefSeq" id="WP_040910209.1">
    <property type="nucleotide sequence ID" value="NZ_CAUBBA010000002.1"/>
</dbReference>
<evidence type="ECO:0000313" key="8">
    <source>
        <dbReference type="Proteomes" id="UP000449193"/>
    </source>
</evidence>
<evidence type="ECO:0000313" key="6">
    <source>
        <dbReference type="Proteomes" id="UP000053433"/>
    </source>
</evidence>
<reference evidence="2 6" key="1">
    <citation type="submission" date="2015-10" db="EMBL/GenBank/DDBJ databases">
        <title>A novel member of the family Ruminococcaceae isolated from human faeces.</title>
        <authorList>
            <person name="Shkoporov A.N."/>
            <person name="Chaplin A.V."/>
            <person name="Motuzova O.V."/>
            <person name="Kafarskaia L.I."/>
            <person name="Efimov B.A."/>
        </authorList>
    </citation>
    <scope>NUCLEOTIDE SEQUENCE [LARGE SCALE GENOMIC DNA]</scope>
    <source>
        <strain evidence="2 6">668</strain>
    </source>
</reference>
<dbReference type="PROSITE" id="PS51257">
    <property type="entry name" value="PROKAR_LIPOPROTEIN"/>
    <property type="match status" value="1"/>
</dbReference>
<dbReference type="Proteomes" id="UP000431913">
    <property type="component" value="Unassembled WGS sequence"/>
</dbReference>
<dbReference type="AlphaFoldDB" id="A0A0W7TTX1"/>
<dbReference type="EMBL" id="VUNJ01000001">
    <property type="protein sequence ID" value="MST90353.1"/>
    <property type="molecule type" value="Genomic_DNA"/>
</dbReference>
<dbReference type="InterPro" id="IPR006059">
    <property type="entry name" value="SBP"/>
</dbReference>
<comment type="caution">
    <text evidence="2">The sequence shown here is derived from an EMBL/GenBank/DDBJ whole genome shotgun (WGS) entry which is preliminary data.</text>
</comment>
<evidence type="ECO:0000256" key="1">
    <source>
        <dbReference type="SAM" id="SignalP"/>
    </source>
</evidence>
<proteinExistence type="predicted"/>
<evidence type="ECO:0000313" key="3">
    <source>
        <dbReference type="EMBL" id="MST90353.1"/>
    </source>
</evidence>
<dbReference type="PANTHER" id="PTHR43649">
    <property type="entry name" value="ARABINOSE-BINDING PROTEIN-RELATED"/>
    <property type="match status" value="1"/>
</dbReference>
<gene>
    <name evidence="2" type="ORF">ASJ35_04935</name>
    <name evidence="3" type="ORF">FYJ76_00150</name>
    <name evidence="5" type="ORF">GMD52_01100</name>
    <name evidence="4" type="ORF">GMD59_03650</name>
</gene>
<reference evidence="3 7" key="3">
    <citation type="submission" date="2019-08" db="EMBL/GenBank/DDBJ databases">
        <title>In-depth cultivation of the pig gut microbiome towards novel bacterial diversity and tailored functional studies.</title>
        <authorList>
            <person name="Wylensek D."/>
            <person name="Hitch T.C.A."/>
            <person name="Clavel T."/>
        </authorList>
    </citation>
    <scope>NUCLEOTIDE SEQUENCE [LARGE SCALE GENOMIC DNA]</scope>
    <source>
        <strain evidence="3 7">WCA3-601-WT-6J</strain>
    </source>
</reference>
<evidence type="ECO:0000313" key="7">
    <source>
        <dbReference type="Proteomes" id="UP000431913"/>
    </source>
</evidence>
<dbReference type="Proteomes" id="UP000449193">
    <property type="component" value="Unassembled WGS sequence"/>
</dbReference>
<sequence>MMKKVLALALCVCMAAMLLAGCGGAGSSSAAASASGSAAAGTSASDAGALDPNIKATLTFATWDNEAMDLYDELDLEGRFQELYPNVNIEIEEFKDDDEYFNQMKIRASAGELPDLMYLQTRFFPVFKDYMVDLSDTKAAANNLLAEDVKADGRIIGIPEKLAGDYVYYWADVFEGADVSVPHTWEEFVTACETLQNHYGASDPDFMAIAMGAKDSWPVYPFMENSPASVSGNGLYWDYMATVDEPFAEGEPIREAYTMVYDLFQKGVLGADPLGLGYDQALSLFLNKQAGLMIDNSMGLAKIKASGVDLTELKSFYLPYSKEDGSINRVILGDFYMGVTNTSENQELAKAFLEFYFNDFYPDYVQKLSCESTMSTAPKEKDHFMAYADEEGETINLVNYVGGGDDYTAIVNECKFDYNKVGTSMLTDGFDLEATFAQLNADWSAAREKLGMK</sequence>